<evidence type="ECO:0000256" key="2">
    <source>
        <dbReference type="ARBA" id="ARBA00004308"/>
    </source>
</evidence>
<dbReference type="InterPro" id="IPR036179">
    <property type="entry name" value="Ig-like_dom_sf"/>
</dbReference>
<evidence type="ECO:0000256" key="7">
    <source>
        <dbReference type="ARBA" id="ARBA00023157"/>
    </source>
</evidence>
<dbReference type="GO" id="GO:0016192">
    <property type="term" value="P:vesicle-mediated transport"/>
    <property type="evidence" value="ECO:0007669"/>
    <property type="project" value="UniProtKB-ARBA"/>
</dbReference>
<keyword evidence="12" id="KW-1185">Reference proteome</keyword>
<comment type="caution">
    <text evidence="11">The sequence shown here is derived from an EMBL/GenBank/DDBJ whole genome shotgun (WGS) entry which is preliminary data.</text>
</comment>
<feature type="disulfide bond" evidence="8">
    <location>
        <begin position="297"/>
        <end position="309"/>
    </location>
</feature>
<reference evidence="11 12" key="1">
    <citation type="journal article" date="2015" name="Genome Biol. Evol.">
        <title>The genome of winter moth (Operophtera brumata) provides a genomic perspective on sexual dimorphism and phenology.</title>
        <authorList>
            <person name="Derks M.F."/>
            <person name="Smit S."/>
            <person name="Salis L."/>
            <person name="Schijlen E."/>
            <person name="Bossers A."/>
            <person name="Mateman C."/>
            <person name="Pijl A.S."/>
            <person name="de Ridder D."/>
            <person name="Groenen M.A."/>
            <person name="Visser M.E."/>
            <person name="Megens H.J."/>
        </authorList>
    </citation>
    <scope>NUCLEOTIDE SEQUENCE [LARGE SCALE GENOMIC DNA]</scope>
    <source>
        <strain evidence="11">WM2013NL</strain>
        <tissue evidence="11">Head and thorax</tissue>
    </source>
</reference>
<dbReference type="Proteomes" id="UP000037510">
    <property type="component" value="Unassembled WGS sequence"/>
</dbReference>
<evidence type="ECO:0000256" key="5">
    <source>
        <dbReference type="ARBA" id="ARBA00022989"/>
    </source>
</evidence>
<dbReference type="SUPFAM" id="SSF57424">
    <property type="entry name" value="LDL receptor-like module"/>
    <property type="match status" value="5"/>
</dbReference>
<evidence type="ECO:0000256" key="8">
    <source>
        <dbReference type="PROSITE-ProRule" id="PRU00124"/>
    </source>
</evidence>
<feature type="disulfide bond" evidence="8">
    <location>
        <begin position="566"/>
        <end position="581"/>
    </location>
</feature>
<feature type="disulfide bond" evidence="8">
    <location>
        <begin position="507"/>
        <end position="519"/>
    </location>
</feature>
<dbReference type="Pfam" id="PF00057">
    <property type="entry name" value="Ldl_recept_a"/>
    <property type="match status" value="5"/>
</dbReference>
<feature type="compositionally biased region" description="Polar residues" evidence="9">
    <location>
        <begin position="146"/>
        <end position="158"/>
    </location>
</feature>
<evidence type="ECO:0000256" key="4">
    <source>
        <dbReference type="ARBA" id="ARBA00022737"/>
    </source>
</evidence>
<feature type="domain" description="Ig-like" evidence="10">
    <location>
        <begin position="639"/>
        <end position="668"/>
    </location>
</feature>
<dbReference type="InterPro" id="IPR036055">
    <property type="entry name" value="LDL_receptor-like_sf"/>
</dbReference>
<keyword evidence="5" id="KW-1133">Transmembrane helix</keyword>
<name>A0A0L7LHZ1_OPEBR</name>
<dbReference type="InterPro" id="IPR007110">
    <property type="entry name" value="Ig-like_dom"/>
</dbReference>
<evidence type="ECO:0000256" key="3">
    <source>
        <dbReference type="ARBA" id="ARBA00022692"/>
    </source>
</evidence>
<keyword evidence="7 8" id="KW-1015">Disulfide bond</keyword>
<keyword evidence="6" id="KW-0472">Membrane</keyword>
<feature type="disulfide bond" evidence="8">
    <location>
        <begin position="554"/>
        <end position="572"/>
    </location>
</feature>
<feature type="compositionally biased region" description="Low complexity" evidence="9">
    <location>
        <begin position="92"/>
        <end position="102"/>
    </location>
</feature>
<organism evidence="11 12">
    <name type="scientific">Operophtera brumata</name>
    <name type="common">Winter moth</name>
    <name type="synonym">Phalaena brumata</name>
    <dbReference type="NCBI Taxonomy" id="104452"/>
    <lineage>
        <taxon>Eukaryota</taxon>
        <taxon>Metazoa</taxon>
        <taxon>Ecdysozoa</taxon>
        <taxon>Arthropoda</taxon>
        <taxon>Hexapoda</taxon>
        <taxon>Insecta</taxon>
        <taxon>Pterygota</taxon>
        <taxon>Neoptera</taxon>
        <taxon>Endopterygota</taxon>
        <taxon>Lepidoptera</taxon>
        <taxon>Glossata</taxon>
        <taxon>Ditrysia</taxon>
        <taxon>Geometroidea</taxon>
        <taxon>Geometridae</taxon>
        <taxon>Larentiinae</taxon>
        <taxon>Operophtera</taxon>
    </lineage>
</organism>
<dbReference type="PANTHER" id="PTHR24270">
    <property type="entry name" value="LOW-DENSITY LIPOPROTEIN RECEPTOR-RELATED"/>
    <property type="match status" value="1"/>
</dbReference>
<feature type="disulfide bond" evidence="8">
    <location>
        <begin position="304"/>
        <end position="322"/>
    </location>
</feature>
<feature type="disulfide bond" evidence="8">
    <location>
        <begin position="13"/>
        <end position="25"/>
    </location>
</feature>
<dbReference type="STRING" id="104452.A0A0L7LHZ1"/>
<evidence type="ECO:0000313" key="12">
    <source>
        <dbReference type="Proteomes" id="UP000037510"/>
    </source>
</evidence>
<evidence type="ECO:0000259" key="10">
    <source>
        <dbReference type="PROSITE" id="PS50835"/>
    </source>
</evidence>
<feature type="region of interest" description="Disordered" evidence="9">
    <location>
        <begin position="50"/>
        <end position="285"/>
    </location>
</feature>
<dbReference type="PANTHER" id="PTHR24270:SF60">
    <property type="entry name" value="CUB AND LDLA DOMAIN, ISOFORM A-RELATED"/>
    <property type="match status" value="1"/>
</dbReference>
<evidence type="ECO:0000256" key="9">
    <source>
        <dbReference type="SAM" id="MobiDB-lite"/>
    </source>
</evidence>
<proteinExistence type="predicted"/>
<dbReference type="GO" id="GO:0012505">
    <property type="term" value="C:endomembrane system"/>
    <property type="evidence" value="ECO:0007669"/>
    <property type="project" value="UniProtKB-SubCell"/>
</dbReference>
<dbReference type="PROSITE" id="PS01209">
    <property type="entry name" value="LDLRA_1"/>
    <property type="match status" value="3"/>
</dbReference>
<feature type="compositionally biased region" description="Polar residues" evidence="9">
    <location>
        <begin position="168"/>
        <end position="196"/>
    </location>
</feature>
<dbReference type="InterPro" id="IPR050685">
    <property type="entry name" value="LDLR"/>
</dbReference>
<keyword evidence="3" id="KW-0812">Transmembrane</keyword>
<dbReference type="GO" id="GO:0005886">
    <property type="term" value="C:plasma membrane"/>
    <property type="evidence" value="ECO:0007669"/>
    <property type="project" value="TreeGrafter"/>
</dbReference>
<dbReference type="SUPFAM" id="SSF48726">
    <property type="entry name" value="Immunoglobulin"/>
    <property type="match status" value="1"/>
</dbReference>
<keyword evidence="4" id="KW-0677">Repeat</keyword>
<comment type="subcellular location">
    <subcellularLocation>
        <location evidence="2">Endomembrane system</location>
    </subcellularLocation>
    <subcellularLocation>
        <location evidence="1">Membrane</location>
        <topology evidence="1">Single-pass membrane protein</topology>
    </subcellularLocation>
</comment>
<feature type="disulfide bond" evidence="8">
    <location>
        <begin position="32"/>
        <end position="47"/>
    </location>
</feature>
<feature type="disulfide bond" evidence="8">
    <location>
        <begin position="547"/>
        <end position="559"/>
    </location>
</feature>
<feature type="compositionally biased region" description="Low complexity" evidence="9">
    <location>
        <begin position="237"/>
        <end position="253"/>
    </location>
</feature>
<comment type="caution">
    <text evidence="8">Lacks conserved residue(s) required for the propagation of feature annotation.</text>
</comment>
<dbReference type="PRINTS" id="PR00261">
    <property type="entry name" value="LDLRECEPTOR"/>
</dbReference>
<dbReference type="Gene3D" id="2.60.40.10">
    <property type="entry name" value="Immunoglobulins"/>
    <property type="match status" value="1"/>
</dbReference>
<dbReference type="InterPro" id="IPR023415">
    <property type="entry name" value="LDLR_class-A_CS"/>
</dbReference>
<dbReference type="InterPro" id="IPR002172">
    <property type="entry name" value="LDrepeatLR_classA_rpt"/>
</dbReference>
<dbReference type="PROSITE" id="PS50835">
    <property type="entry name" value="IG_LIKE"/>
    <property type="match status" value="1"/>
</dbReference>
<evidence type="ECO:0000313" key="11">
    <source>
        <dbReference type="EMBL" id="KOB75072.1"/>
    </source>
</evidence>
<feature type="disulfide bond" evidence="8">
    <location>
        <begin position="526"/>
        <end position="541"/>
    </location>
</feature>
<accession>A0A0L7LHZ1</accession>
<dbReference type="EMBL" id="JTDY01001033">
    <property type="protein sequence ID" value="KOB75072.1"/>
    <property type="molecule type" value="Genomic_DNA"/>
</dbReference>
<feature type="compositionally biased region" description="Low complexity" evidence="9">
    <location>
        <begin position="202"/>
        <end position="213"/>
    </location>
</feature>
<dbReference type="CDD" id="cd00112">
    <property type="entry name" value="LDLa"/>
    <property type="match status" value="4"/>
</dbReference>
<evidence type="ECO:0000256" key="1">
    <source>
        <dbReference type="ARBA" id="ARBA00004167"/>
    </source>
</evidence>
<dbReference type="SMART" id="SM00192">
    <property type="entry name" value="LDLa"/>
    <property type="match status" value="5"/>
</dbReference>
<dbReference type="Gene3D" id="4.10.400.10">
    <property type="entry name" value="Low-density Lipoprotein Receptor"/>
    <property type="match status" value="5"/>
</dbReference>
<sequence>MARASRSPSPAHCLETEFTCYDGLCIPLDRHCDNIYDCSDFSDEQKCHSEVYNSGSGEPRPTYSPYAPRTRRPDTIGNPYDPSNGDSNDIDNPVNNPVNNPVTTQAPDGRYNPYATGRPGSNNPYGANRPGSNDLGDSNRPDPNNPYDSNRPGSSDIDNSNRPDPNDPYRSNQPGSTDPNGSYQPGPNDPNSSNRPGSDPYSSGSNSNQGNPGADNQSGGSRYPDSSPSGQGGQPGSPGSSGDPSGGDRYPGGSPSGQGGQPGSRDDNDISGYPSNGPSTVPPSYPGYPYPGASVACKSYEWRCENGPCIDAGLRCNGHIDCPFDFSDEFDCSPGSPITLDVKTYPDEQTVRFGTYINQWFASDKLGDSGVYICQTPKYLGYSGSEVRVTLTVNKPEHDRAWRQASLPIRMGGLGVRKISSASIPAFLSSIFGTQDLIRKILSKSTPHLEIAGFLQAQEAWKVACPDSNLPKVLSSQRQWDEPLCELERNNLIETSSVATRPPFVICKPYEATCGNGECIPKSAVCDGKVDCSDRSDEDMCNNNGMCEPNQYQCENRKCVLKSWLCDSDDDCGDGSDERSCPAVDPYATCLPMEFACSSQAQCVPKSFHCDGRSDCLDGSDEIKSQPMLIGEVYISKPPKPANVKLNPGDTLTLTCEAVGVPVPIISWRLNWGHVPAKCTWTNDAGVGKLTCPNMLDYIEAIVMLIYFKNN</sequence>
<feature type="disulfide bond" evidence="8">
    <location>
        <begin position="20"/>
        <end position="38"/>
    </location>
</feature>
<dbReference type="InterPro" id="IPR013783">
    <property type="entry name" value="Ig-like_fold"/>
</dbReference>
<dbReference type="AlphaFoldDB" id="A0A0L7LHZ1"/>
<dbReference type="PROSITE" id="PS50068">
    <property type="entry name" value="LDLRA_2"/>
    <property type="match status" value="5"/>
</dbReference>
<feature type="disulfide bond" evidence="8">
    <location>
        <begin position="514"/>
        <end position="532"/>
    </location>
</feature>
<dbReference type="FunFam" id="4.10.400.10:FF:000011">
    <property type="entry name" value="Low-density lipoprotein receptor-related protein 1"/>
    <property type="match status" value="1"/>
</dbReference>
<evidence type="ECO:0000256" key="6">
    <source>
        <dbReference type="ARBA" id="ARBA00023136"/>
    </source>
</evidence>
<gene>
    <name evidence="11" type="ORF">OBRU01_08149</name>
</gene>
<protein>
    <submittedName>
        <fullName evidence="11">Terribly reduced optic lobes</fullName>
    </submittedName>
</protein>